<dbReference type="Proteomes" id="UP001589619">
    <property type="component" value="Unassembled WGS sequence"/>
</dbReference>
<evidence type="ECO:0000313" key="7">
    <source>
        <dbReference type="EMBL" id="MFB9750456.1"/>
    </source>
</evidence>
<accession>A0ABV5VR13</accession>
<evidence type="ECO:0000313" key="8">
    <source>
        <dbReference type="Proteomes" id="UP001589619"/>
    </source>
</evidence>
<protein>
    <submittedName>
        <fullName evidence="7">TraR/DksA C4-type zinc finger protein</fullName>
    </submittedName>
</protein>
<dbReference type="InterPro" id="IPR037187">
    <property type="entry name" value="DnaK_N"/>
</dbReference>
<evidence type="ECO:0000256" key="2">
    <source>
        <dbReference type="ARBA" id="ARBA00022771"/>
    </source>
</evidence>
<feature type="domain" description="Zinc finger DksA/TraR C4-type" evidence="6">
    <location>
        <begin position="90"/>
        <end position="118"/>
    </location>
</feature>
<dbReference type="PANTHER" id="PTHR33823">
    <property type="entry name" value="RNA POLYMERASE-BINDING TRANSCRIPTION FACTOR DKSA-RELATED"/>
    <property type="match status" value="1"/>
</dbReference>
<dbReference type="SUPFAM" id="SSF109635">
    <property type="entry name" value="DnaK suppressor protein DksA, alpha-hairpin domain"/>
    <property type="match status" value="1"/>
</dbReference>
<dbReference type="NCBIfam" id="TIGR02890">
    <property type="entry name" value="bacill_yteA"/>
    <property type="match status" value="1"/>
</dbReference>
<evidence type="ECO:0000256" key="1">
    <source>
        <dbReference type="ARBA" id="ARBA00022723"/>
    </source>
</evidence>
<reference evidence="7 8" key="1">
    <citation type="submission" date="2024-09" db="EMBL/GenBank/DDBJ databases">
        <authorList>
            <person name="Sun Q."/>
            <person name="Mori K."/>
        </authorList>
    </citation>
    <scope>NUCLEOTIDE SEQUENCE [LARGE SCALE GENOMIC DNA]</scope>
    <source>
        <strain evidence="7 8">JCM 12520</strain>
    </source>
</reference>
<sequence>MRALTEEQRSALKDVLEQERRSLEQRLADNGHYGLSDSLGSGTGELSAYDNHPADLGSELFERGKDIALNEHDEHHLIDINDALERIREGTYGTCVVCSSPIPFERLEAMPTTEYCFEHVPDRELSLRRPAEEQVLEHPFGRTSMDERSDETEFDGEDAWQIVESWGNSDSPAMAENPEVHDYDSMYIEADENEGFVESYESFVATDLYGQQVTVVRNRQYREYIERGDGEPLLEPEPYQDMEDGLN</sequence>
<dbReference type="EMBL" id="JBHMAG010000003">
    <property type="protein sequence ID" value="MFB9750456.1"/>
    <property type="molecule type" value="Genomic_DNA"/>
</dbReference>
<dbReference type="SUPFAM" id="SSF57716">
    <property type="entry name" value="Glucocorticoid receptor-like (DNA-binding domain)"/>
    <property type="match status" value="1"/>
</dbReference>
<keyword evidence="2" id="KW-0863">Zinc-finger</keyword>
<name>A0ABV5VR13_9BACL</name>
<feature type="zinc finger region" description="dksA C4-type" evidence="4">
    <location>
        <begin position="95"/>
        <end position="119"/>
    </location>
</feature>
<dbReference type="PANTHER" id="PTHR33823:SF4">
    <property type="entry name" value="GENERAL STRESS PROTEIN 16O"/>
    <property type="match status" value="1"/>
</dbReference>
<evidence type="ECO:0000256" key="5">
    <source>
        <dbReference type="SAM" id="MobiDB-lite"/>
    </source>
</evidence>
<dbReference type="Gene3D" id="1.20.120.910">
    <property type="entry name" value="DksA, coiled-coil domain"/>
    <property type="match status" value="1"/>
</dbReference>
<dbReference type="InterPro" id="IPR000962">
    <property type="entry name" value="Znf_DskA_TraR"/>
</dbReference>
<feature type="region of interest" description="Disordered" evidence="5">
    <location>
        <begin position="226"/>
        <end position="247"/>
    </location>
</feature>
<keyword evidence="3" id="KW-0862">Zinc</keyword>
<evidence type="ECO:0000259" key="6">
    <source>
        <dbReference type="Pfam" id="PF01258"/>
    </source>
</evidence>
<feature type="compositionally biased region" description="Acidic residues" evidence="5">
    <location>
        <begin position="232"/>
        <end position="247"/>
    </location>
</feature>
<keyword evidence="1" id="KW-0479">Metal-binding</keyword>
<proteinExistence type="predicted"/>
<dbReference type="RefSeq" id="WP_344907130.1">
    <property type="nucleotide sequence ID" value="NZ_BAAAYO010000005.1"/>
</dbReference>
<evidence type="ECO:0000256" key="4">
    <source>
        <dbReference type="PROSITE-ProRule" id="PRU00510"/>
    </source>
</evidence>
<dbReference type="Pfam" id="PF01258">
    <property type="entry name" value="zf-dskA_traR"/>
    <property type="match status" value="1"/>
</dbReference>
<organism evidence="7 8">
    <name type="scientific">Paenibacillus hodogayensis</name>
    <dbReference type="NCBI Taxonomy" id="279208"/>
    <lineage>
        <taxon>Bacteria</taxon>
        <taxon>Bacillati</taxon>
        <taxon>Bacillota</taxon>
        <taxon>Bacilli</taxon>
        <taxon>Bacillales</taxon>
        <taxon>Paenibacillaceae</taxon>
        <taxon>Paenibacillus</taxon>
    </lineage>
</organism>
<dbReference type="PROSITE" id="PS51128">
    <property type="entry name" value="ZF_DKSA_2"/>
    <property type="match status" value="1"/>
</dbReference>
<keyword evidence="8" id="KW-1185">Reference proteome</keyword>
<evidence type="ECO:0000256" key="3">
    <source>
        <dbReference type="ARBA" id="ARBA00022833"/>
    </source>
</evidence>
<gene>
    <name evidence="7" type="ORF">ACFFNY_02635</name>
</gene>
<comment type="caution">
    <text evidence="7">The sequence shown here is derived from an EMBL/GenBank/DDBJ whole genome shotgun (WGS) entry which is preliminary data.</text>
</comment>
<dbReference type="InterPro" id="IPR014240">
    <property type="entry name" value="YteA"/>
</dbReference>